<name>A0A1S2P9H6_9ACTN</name>
<dbReference type="Proteomes" id="UP000179642">
    <property type="component" value="Unassembled WGS sequence"/>
</dbReference>
<reference evidence="1 2" key="1">
    <citation type="submission" date="2016-10" db="EMBL/GenBank/DDBJ databases">
        <title>Genome sequence of Streptomyces sp. MUSC 1.</title>
        <authorList>
            <person name="Lee L.-H."/>
            <person name="Ser H.-L."/>
            <person name="Law J.W.-F."/>
        </authorList>
    </citation>
    <scope>NUCLEOTIDE SEQUENCE [LARGE SCALE GENOMIC DNA]</scope>
    <source>
        <strain evidence="1 2">MUSC 1</strain>
    </source>
</reference>
<evidence type="ECO:0000313" key="2">
    <source>
        <dbReference type="Proteomes" id="UP000179642"/>
    </source>
</evidence>
<accession>A0A1S2P9H6</accession>
<gene>
    <name evidence="1" type="ORF">BIV23_40905</name>
</gene>
<dbReference type="AlphaFoldDB" id="A0A1S2P9H6"/>
<protein>
    <submittedName>
        <fullName evidence="1">Uncharacterized protein</fullName>
    </submittedName>
</protein>
<keyword evidence="2" id="KW-1185">Reference proteome</keyword>
<dbReference type="EMBL" id="MLYO01000090">
    <property type="protein sequence ID" value="OIJ90330.1"/>
    <property type="molecule type" value="Genomic_DNA"/>
</dbReference>
<sequence length="94" mass="10498">MVGSVTRERYDELVKLGRDWVTTRSGAQWRIGDAATEIEPMRSYGVRILQGWTTCSLSARPADVSHTIQKILAIPYPGERFEAVTDLVGVMSSR</sequence>
<comment type="caution">
    <text evidence="1">The sequence shown here is derived from an EMBL/GenBank/DDBJ whole genome shotgun (WGS) entry which is preliminary data.</text>
</comment>
<proteinExistence type="predicted"/>
<organism evidence="1 2">
    <name type="scientific">Streptomyces monashensis</name>
    <dbReference type="NCBI Taxonomy" id="1678012"/>
    <lineage>
        <taxon>Bacteria</taxon>
        <taxon>Bacillati</taxon>
        <taxon>Actinomycetota</taxon>
        <taxon>Actinomycetes</taxon>
        <taxon>Kitasatosporales</taxon>
        <taxon>Streptomycetaceae</taxon>
        <taxon>Streptomyces</taxon>
    </lineage>
</organism>
<evidence type="ECO:0000313" key="1">
    <source>
        <dbReference type="EMBL" id="OIJ90330.1"/>
    </source>
</evidence>